<dbReference type="Pfam" id="PF00376">
    <property type="entry name" value="MerR"/>
    <property type="match status" value="1"/>
</dbReference>
<dbReference type="PANTHER" id="PTHR13370:SF24">
    <property type="entry name" value="TYPE III RESTRICTION-MODIFICATION ENZYME STYLTI MOD SUBUNIT"/>
    <property type="match status" value="1"/>
</dbReference>
<keyword evidence="3 6" id="KW-0808">Transferase</keyword>
<dbReference type="EMBL" id="FOZZ01000011">
    <property type="protein sequence ID" value="SFT09494.1"/>
    <property type="molecule type" value="Genomic_DNA"/>
</dbReference>
<dbReference type="GO" id="GO:0005737">
    <property type="term" value="C:cytoplasm"/>
    <property type="evidence" value="ECO:0007669"/>
    <property type="project" value="TreeGrafter"/>
</dbReference>
<proteinExistence type="inferred from homology"/>
<keyword evidence="7" id="KW-1185">Reference proteome</keyword>
<sequence>MDKYYKISEAADLLDVNPETLRRWDNSGKFKCTRHPINNYRVYTEHQIISLAREFDVKDFDLFDAALYEENVQLQSIFSTHLGKLYNMDAVEYMRTVPSNSVHLIFADPPYNIKKAEWDTFESQKAYVEWSMEWIREAHRILTPDGSLFICGFSEILADLKWASSSLFKGCKWLVWFYRNKGNLGKDWGRSHESILHLRKGTSFILNMDEVRIPYNAHTTKYPNRTQGASSHFANGKEKKHEWTPNPLGAKAKDVFEIPTIANGSWEKMGHPTQKPVELMRKIILGSSNQDSLIYDPFGGSGSTYAVAEAYGREWIGTELSTEYCNLISARLQDAGHIARIRSRKDEIASNKHREKLR</sequence>
<evidence type="ECO:0000313" key="7">
    <source>
        <dbReference type="Proteomes" id="UP000198785"/>
    </source>
</evidence>
<dbReference type="Gene3D" id="3.40.50.150">
    <property type="entry name" value="Vaccinia Virus protein VP39"/>
    <property type="match status" value="1"/>
</dbReference>
<feature type="domain" description="HTH merR-type" evidence="5">
    <location>
        <begin position="4"/>
        <end position="53"/>
    </location>
</feature>
<dbReference type="CDD" id="cd04762">
    <property type="entry name" value="HTH_MerR-trunc"/>
    <property type="match status" value="1"/>
</dbReference>
<dbReference type="InterPro" id="IPR002052">
    <property type="entry name" value="DNA_methylase_N6_adenine_CS"/>
</dbReference>
<keyword evidence="2 6" id="KW-0489">Methyltransferase</keyword>
<evidence type="ECO:0000259" key="5">
    <source>
        <dbReference type="PROSITE" id="PS50937"/>
    </source>
</evidence>
<dbReference type="GO" id="GO:0008170">
    <property type="term" value="F:N-methyltransferase activity"/>
    <property type="evidence" value="ECO:0007669"/>
    <property type="project" value="InterPro"/>
</dbReference>
<dbReference type="InterPro" id="IPR002941">
    <property type="entry name" value="DNA_methylase_N4/N6"/>
</dbReference>
<gene>
    <name evidence="6" type="ORF">SAMN05660206_111121</name>
</gene>
<dbReference type="RefSeq" id="WP_093366985.1">
    <property type="nucleotide sequence ID" value="NZ_FOZZ01000011.1"/>
</dbReference>
<dbReference type="SUPFAM" id="SSF53335">
    <property type="entry name" value="S-adenosyl-L-methionine-dependent methyltransferases"/>
    <property type="match status" value="1"/>
</dbReference>
<name>A0A1I6V785_9SPHI</name>
<dbReference type="InterPro" id="IPR009061">
    <property type="entry name" value="DNA-bd_dom_put_sf"/>
</dbReference>
<dbReference type="SUPFAM" id="SSF46955">
    <property type="entry name" value="Putative DNA-binding domain"/>
    <property type="match status" value="1"/>
</dbReference>
<dbReference type="PRINTS" id="PR00508">
    <property type="entry name" value="S21N4MTFRASE"/>
</dbReference>
<dbReference type="Pfam" id="PF01555">
    <property type="entry name" value="N6_N4_Mtase"/>
    <property type="match status" value="1"/>
</dbReference>
<dbReference type="PANTHER" id="PTHR13370">
    <property type="entry name" value="RNA METHYLASE-RELATED"/>
    <property type="match status" value="1"/>
</dbReference>
<dbReference type="AlphaFoldDB" id="A0A1I6V785"/>
<evidence type="ECO:0000256" key="4">
    <source>
        <dbReference type="RuleBase" id="RU362026"/>
    </source>
</evidence>
<dbReference type="PROSITE" id="PS50937">
    <property type="entry name" value="HTH_MERR_2"/>
    <property type="match status" value="1"/>
</dbReference>
<evidence type="ECO:0000256" key="1">
    <source>
        <dbReference type="ARBA" id="ARBA00006594"/>
    </source>
</evidence>
<evidence type="ECO:0000313" key="6">
    <source>
        <dbReference type="EMBL" id="SFT09494.1"/>
    </source>
</evidence>
<evidence type="ECO:0000256" key="2">
    <source>
        <dbReference type="ARBA" id="ARBA00022603"/>
    </source>
</evidence>
<dbReference type="OrthoDB" id="32195at2"/>
<dbReference type="InterPro" id="IPR000551">
    <property type="entry name" value="MerR-type_HTH_dom"/>
</dbReference>
<dbReference type="STRING" id="683125.SAMN05660206_111121"/>
<dbReference type="GO" id="GO:0006355">
    <property type="term" value="P:regulation of DNA-templated transcription"/>
    <property type="evidence" value="ECO:0007669"/>
    <property type="project" value="InterPro"/>
</dbReference>
<dbReference type="Gene3D" id="1.10.1660.10">
    <property type="match status" value="1"/>
</dbReference>
<reference evidence="6 7" key="1">
    <citation type="submission" date="2016-10" db="EMBL/GenBank/DDBJ databases">
        <authorList>
            <person name="de Groot N.N."/>
        </authorList>
    </citation>
    <scope>NUCLEOTIDE SEQUENCE [LARGE SCALE GENOMIC DNA]</scope>
    <source>
        <strain evidence="6 7">DSM 22789</strain>
    </source>
</reference>
<comment type="similarity">
    <text evidence="1 4">Belongs to the N(4)/N(6)-methyltransferase family.</text>
</comment>
<dbReference type="PROSITE" id="PS00092">
    <property type="entry name" value="N6_MTASE"/>
    <property type="match status" value="1"/>
</dbReference>
<dbReference type="Proteomes" id="UP000198785">
    <property type="component" value="Unassembled WGS sequence"/>
</dbReference>
<protein>
    <recommendedName>
        <fullName evidence="4">Methyltransferase</fullName>
        <ecNumber evidence="4">2.1.1.-</ecNumber>
    </recommendedName>
</protein>
<dbReference type="GO" id="GO:0032259">
    <property type="term" value="P:methylation"/>
    <property type="evidence" value="ECO:0007669"/>
    <property type="project" value="UniProtKB-KW"/>
</dbReference>
<accession>A0A1I6V785</accession>
<dbReference type="InterPro" id="IPR001091">
    <property type="entry name" value="RM_Methyltransferase"/>
</dbReference>
<evidence type="ECO:0000256" key="3">
    <source>
        <dbReference type="ARBA" id="ARBA00022679"/>
    </source>
</evidence>
<dbReference type="InterPro" id="IPR029063">
    <property type="entry name" value="SAM-dependent_MTases_sf"/>
</dbReference>
<dbReference type="GO" id="GO:0003677">
    <property type="term" value="F:DNA binding"/>
    <property type="evidence" value="ECO:0007669"/>
    <property type="project" value="InterPro"/>
</dbReference>
<organism evidence="6 7">
    <name type="scientific">Sphingobacterium wenxiniae</name>
    <dbReference type="NCBI Taxonomy" id="683125"/>
    <lineage>
        <taxon>Bacteria</taxon>
        <taxon>Pseudomonadati</taxon>
        <taxon>Bacteroidota</taxon>
        <taxon>Sphingobacteriia</taxon>
        <taxon>Sphingobacteriales</taxon>
        <taxon>Sphingobacteriaceae</taxon>
        <taxon>Sphingobacterium</taxon>
    </lineage>
</organism>
<dbReference type="EC" id="2.1.1.-" evidence="4"/>